<accession>A0ACC2GZD5</accession>
<reference evidence="1" key="1">
    <citation type="submission" date="2021-05" db="EMBL/GenBank/DDBJ databases">
        <authorList>
            <person name="Pan Q."/>
            <person name="Jouanno E."/>
            <person name="Zahm M."/>
            <person name="Klopp C."/>
            <person name="Cabau C."/>
            <person name="Louis A."/>
            <person name="Berthelot C."/>
            <person name="Parey E."/>
            <person name="Roest Crollius H."/>
            <person name="Montfort J."/>
            <person name="Robinson-Rechavi M."/>
            <person name="Bouchez O."/>
            <person name="Lampietro C."/>
            <person name="Lopez Roques C."/>
            <person name="Donnadieu C."/>
            <person name="Postlethwait J."/>
            <person name="Bobe J."/>
            <person name="Dillon D."/>
            <person name="Chandos A."/>
            <person name="von Hippel F."/>
            <person name="Guiguen Y."/>
        </authorList>
    </citation>
    <scope>NUCLEOTIDE SEQUENCE</scope>
    <source>
        <strain evidence="1">YG-Jan2019</strain>
    </source>
</reference>
<protein>
    <submittedName>
        <fullName evidence="1">Uncharacterized protein</fullName>
    </submittedName>
</protein>
<name>A0ACC2GZD5_DALPE</name>
<dbReference type="EMBL" id="CM055734">
    <property type="protein sequence ID" value="KAJ8009071.1"/>
    <property type="molecule type" value="Genomic_DNA"/>
</dbReference>
<organism evidence="1 2">
    <name type="scientific">Dallia pectoralis</name>
    <name type="common">Alaska blackfish</name>
    <dbReference type="NCBI Taxonomy" id="75939"/>
    <lineage>
        <taxon>Eukaryota</taxon>
        <taxon>Metazoa</taxon>
        <taxon>Chordata</taxon>
        <taxon>Craniata</taxon>
        <taxon>Vertebrata</taxon>
        <taxon>Euteleostomi</taxon>
        <taxon>Actinopterygii</taxon>
        <taxon>Neopterygii</taxon>
        <taxon>Teleostei</taxon>
        <taxon>Protacanthopterygii</taxon>
        <taxon>Esociformes</taxon>
        <taxon>Umbridae</taxon>
        <taxon>Dallia</taxon>
    </lineage>
</organism>
<comment type="caution">
    <text evidence="1">The sequence shown here is derived from an EMBL/GenBank/DDBJ whole genome shotgun (WGS) entry which is preliminary data.</text>
</comment>
<sequence length="93" mass="10679">MNLPKRVSHWTTGDVLDWAEEQYPYQKTALQQAIIKHDISGRALLRMGEQKLERMGFEGPHLQDILQGILHLSIQEELENITVIFSECFSSGL</sequence>
<dbReference type="Proteomes" id="UP001157502">
    <property type="component" value="Chromosome 7"/>
</dbReference>
<gene>
    <name evidence="1" type="ORF">DPEC_G00085050</name>
</gene>
<evidence type="ECO:0000313" key="2">
    <source>
        <dbReference type="Proteomes" id="UP001157502"/>
    </source>
</evidence>
<keyword evidence="2" id="KW-1185">Reference proteome</keyword>
<proteinExistence type="predicted"/>
<evidence type="ECO:0000313" key="1">
    <source>
        <dbReference type="EMBL" id="KAJ8009071.1"/>
    </source>
</evidence>